<dbReference type="Proteomes" id="UP000320179">
    <property type="component" value="Chromosome"/>
</dbReference>
<reference evidence="1 2" key="1">
    <citation type="journal article" date="2019" name="Science">
        <title>Social genes are selection hotspots in kin groups of a soil microbe.</title>
        <authorList>
            <person name="Wielgoss S."/>
            <person name="Wolfensberger R."/>
            <person name="Sun L."/>
            <person name="Fiegna F."/>
            <person name="Velicer G.J."/>
        </authorList>
    </citation>
    <scope>NUCLEOTIDE SEQUENCE [LARGE SCALE GENOMIC DNA]</scope>
    <source>
        <strain evidence="1 2">MC3.5.9c15</strain>
    </source>
</reference>
<evidence type="ECO:0000313" key="1">
    <source>
        <dbReference type="EMBL" id="QDE68258.1"/>
    </source>
</evidence>
<dbReference type="AlphaFoldDB" id="A0AAE6KSG0"/>
<proteinExistence type="predicted"/>
<accession>A0AAE6KSG0</accession>
<gene>
    <name evidence="1" type="ORF">BHS09_15435</name>
</gene>
<name>A0AAE6KSG0_MYXXA</name>
<evidence type="ECO:0000313" key="2">
    <source>
        <dbReference type="Proteomes" id="UP000320179"/>
    </source>
</evidence>
<organism evidence="1 2">
    <name type="scientific">Myxococcus xanthus</name>
    <dbReference type="NCBI Taxonomy" id="34"/>
    <lineage>
        <taxon>Bacteria</taxon>
        <taxon>Pseudomonadati</taxon>
        <taxon>Myxococcota</taxon>
        <taxon>Myxococcia</taxon>
        <taxon>Myxococcales</taxon>
        <taxon>Cystobacterineae</taxon>
        <taxon>Myxococcaceae</taxon>
        <taxon>Myxococcus</taxon>
    </lineage>
</organism>
<dbReference type="EMBL" id="CP017174">
    <property type="protein sequence ID" value="QDE68258.1"/>
    <property type="molecule type" value="Genomic_DNA"/>
</dbReference>
<protein>
    <submittedName>
        <fullName evidence="1">Uncharacterized protein</fullName>
    </submittedName>
</protein>
<sequence>MWAPARPAFLEGFSLHADTHLLFTGLELLRRLASLVPLPRTNLTRFHGVLAPGARVRPFLVSAAAALGEEEAPGSDAAAGAMCRKHQCARRLDGAGLLHKTFAEDAFCGPR</sequence>